<proteinExistence type="predicted"/>
<dbReference type="SUPFAM" id="SSF49899">
    <property type="entry name" value="Concanavalin A-like lectins/glucanases"/>
    <property type="match status" value="1"/>
</dbReference>
<feature type="compositionally biased region" description="Acidic residues" evidence="1">
    <location>
        <begin position="52"/>
        <end position="64"/>
    </location>
</feature>
<dbReference type="PROSITE" id="PS50896">
    <property type="entry name" value="LISH"/>
    <property type="match status" value="1"/>
</dbReference>
<dbReference type="CDD" id="cd12885">
    <property type="entry name" value="SPRY_RanBP_like"/>
    <property type="match status" value="1"/>
</dbReference>
<dbReference type="InterPro" id="IPR003877">
    <property type="entry name" value="SPRY_dom"/>
</dbReference>
<dbReference type="PROSITE" id="PS50897">
    <property type="entry name" value="CTLH"/>
    <property type="match status" value="1"/>
</dbReference>
<dbReference type="InterPro" id="IPR050618">
    <property type="entry name" value="Ubq-SigPath_Reg"/>
</dbReference>
<gene>
    <name evidence="4" type="ORF">CANARDRAFT_181764</name>
</gene>
<dbReference type="InterPro" id="IPR001870">
    <property type="entry name" value="B30.2/SPRY"/>
</dbReference>
<feature type="domain" description="B30.2/SPRY" evidence="2">
    <location>
        <begin position="87"/>
        <end position="286"/>
    </location>
</feature>
<dbReference type="Pfam" id="PF00622">
    <property type="entry name" value="SPRY"/>
    <property type="match status" value="1"/>
</dbReference>
<dbReference type="OrthoDB" id="25503at2759"/>
<feature type="compositionally biased region" description="Basic and acidic residues" evidence="1">
    <location>
        <begin position="40"/>
        <end position="51"/>
    </location>
</feature>
<dbReference type="SMART" id="SM00449">
    <property type="entry name" value="SPRY"/>
    <property type="match status" value="1"/>
</dbReference>
<keyword evidence="5" id="KW-1185">Reference proteome</keyword>
<dbReference type="AlphaFoldDB" id="A0A1E4T5Q3"/>
<feature type="non-terminal residue" evidence="4">
    <location>
        <position position="1"/>
    </location>
</feature>
<feature type="domain" description="CTLH" evidence="3">
    <location>
        <begin position="381"/>
        <end position="438"/>
    </location>
</feature>
<accession>A0A1E4T5Q3</accession>
<organism evidence="4 5">
    <name type="scientific">[Candida] arabinofermentans NRRL YB-2248</name>
    <dbReference type="NCBI Taxonomy" id="983967"/>
    <lineage>
        <taxon>Eukaryota</taxon>
        <taxon>Fungi</taxon>
        <taxon>Dikarya</taxon>
        <taxon>Ascomycota</taxon>
        <taxon>Saccharomycotina</taxon>
        <taxon>Pichiomycetes</taxon>
        <taxon>Pichiales</taxon>
        <taxon>Pichiaceae</taxon>
        <taxon>Ogataea</taxon>
        <taxon>Ogataea/Candida clade</taxon>
    </lineage>
</organism>
<protein>
    <recommendedName>
        <fullName evidence="6">B30.2/SPRY domain-containing protein</fullName>
    </recommendedName>
</protein>
<dbReference type="SMART" id="SM00668">
    <property type="entry name" value="CTLH"/>
    <property type="match status" value="1"/>
</dbReference>
<dbReference type="InterPro" id="IPR043136">
    <property type="entry name" value="B30.2/SPRY_sf"/>
</dbReference>
<dbReference type="STRING" id="983967.A0A1E4T5Q3"/>
<sequence length="548" mass="62103">FINQISTLGIMGYTPHMFAQDEKYIQNLIHIVASRSTGDVSRRGDRDRNMHDEDEASDNDDDSLIDIATPNKKPATLLLDESSSNLPNTVMRLPLPSRWIQPKDSHFEMDSNGLDIAAKSWVKPTSTPSSSSITFNSPHHGRNPYFSTKADFSVGREIGIFYFEIEITFGLKSGADISIGFMDGESDEDVISNLKDDENSWGYNGKEGKLIYHEDSRINIKHSCKFGDKDVVGCGVNFINRTIFITKNGAFLGEAFKLPNHINSLVPVVCLSQWNSISTNFGLNQNSDLKFRYNIDGYVESYKCEFSKKISQLKVPQLELKNGVKINEDGDLKVLINKMISSYFNYMGFVDSLKSFKKDLELEGEVDASTAEDNNDFIHKEAEIKKQIKTLIAADEIDKVVKLVESSYPDLLKTNPKVEFKLQCLKLVNLIISEKIDESITYANQLKIQFELKEYHDYLEEITMLLAYEDPKKSDFFKNFNSFEKWRIIDSLMNLINIECGLSMNSNFDAMVLKIDNNLVSAAGRNSSENNGLNEALLIDLVEDFIRL</sequence>
<evidence type="ECO:0000256" key="1">
    <source>
        <dbReference type="SAM" id="MobiDB-lite"/>
    </source>
</evidence>
<dbReference type="Gene3D" id="2.60.120.920">
    <property type="match status" value="1"/>
</dbReference>
<name>A0A1E4T5Q3_9ASCO</name>
<dbReference type="InterPro" id="IPR013320">
    <property type="entry name" value="ConA-like_dom_sf"/>
</dbReference>
<dbReference type="Proteomes" id="UP000094801">
    <property type="component" value="Unassembled WGS sequence"/>
</dbReference>
<evidence type="ECO:0000313" key="5">
    <source>
        <dbReference type="Proteomes" id="UP000094801"/>
    </source>
</evidence>
<evidence type="ECO:0000313" key="4">
    <source>
        <dbReference type="EMBL" id="ODV87065.1"/>
    </source>
</evidence>
<dbReference type="InterPro" id="IPR006595">
    <property type="entry name" value="CTLH_C"/>
</dbReference>
<dbReference type="PROSITE" id="PS50188">
    <property type="entry name" value="B302_SPRY"/>
    <property type="match status" value="1"/>
</dbReference>
<dbReference type="InterPro" id="IPR024964">
    <property type="entry name" value="CTLH/CRA"/>
</dbReference>
<dbReference type="EMBL" id="KV453848">
    <property type="protein sequence ID" value="ODV87065.1"/>
    <property type="molecule type" value="Genomic_DNA"/>
</dbReference>
<evidence type="ECO:0000259" key="3">
    <source>
        <dbReference type="PROSITE" id="PS50897"/>
    </source>
</evidence>
<evidence type="ECO:0000259" key="2">
    <source>
        <dbReference type="PROSITE" id="PS50188"/>
    </source>
</evidence>
<dbReference type="InterPro" id="IPR006594">
    <property type="entry name" value="LisH"/>
</dbReference>
<feature type="non-terminal residue" evidence="4">
    <location>
        <position position="548"/>
    </location>
</feature>
<dbReference type="Pfam" id="PF10607">
    <property type="entry name" value="CTLH"/>
    <property type="match status" value="1"/>
</dbReference>
<dbReference type="InterPro" id="IPR044736">
    <property type="entry name" value="Gid1/RanBPM/SPLA_SPRY"/>
</dbReference>
<dbReference type="PANTHER" id="PTHR12864">
    <property type="entry name" value="RAN BINDING PROTEIN 9-RELATED"/>
    <property type="match status" value="1"/>
</dbReference>
<reference evidence="5" key="1">
    <citation type="submission" date="2016-04" db="EMBL/GenBank/DDBJ databases">
        <title>Comparative genomics of biotechnologically important yeasts.</title>
        <authorList>
            <consortium name="DOE Joint Genome Institute"/>
            <person name="Riley R."/>
            <person name="Haridas S."/>
            <person name="Wolfe K.H."/>
            <person name="Lopes M.R."/>
            <person name="Hittinger C.T."/>
            <person name="Goker M."/>
            <person name="Salamov A."/>
            <person name="Wisecaver J."/>
            <person name="Long T.M."/>
            <person name="Aerts A.L."/>
            <person name="Barry K."/>
            <person name="Choi C."/>
            <person name="Clum A."/>
            <person name="Coughlan A.Y."/>
            <person name="Deshpande S."/>
            <person name="Douglass A.P."/>
            <person name="Hanson S.J."/>
            <person name="Klenk H.-P."/>
            <person name="Labutti K."/>
            <person name="Lapidus A."/>
            <person name="Lindquist E."/>
            <person name="Lipzen A."/>
            <person name="Meier-Kolthoff J.P."/>
            <person name="Ohm R.A."/>
            <person name="Otillar R.P."/>
            <person name="Pangilinan J."/>
            <person name="Peng Y."/>
            <person name="Rokas A."/>
            <person name="Rosa C.A."/>
            <person name="Scheuner C."/>
            <person name="Sibirny A.A."/>
            <person name="Slot J.C."/>
            <person name="Stielow J.B."/>
            <person name="Sun H."/>
            <person name="Kurtzman C.P."/>
            <person name="Blackwell M."/>
            <person name="Grigoriev I.V."/>
            <person name="Jeffries T.W."/>
        </authorList>
    </citation>
    <scope>NUCLEOTIDE SEQUENCE [LARGE SCALE GENOMIC DNA]</scope>
    <source>
        <strain evidence="5">NRRL YB-2248</strain>
    </source>
</reference>
<evidence type="ECO:0008006" key="6">
    <source>
        <dbReference type="Google" id="ProtNLM"/>
    </source>
</evidence>
<feature type="region of interest" description="Disordered" evidence="1">
    <location>
        <begin position="36"/>
        <end position="65"/>
    </location>
</feature>